<dbReference type="PROSITE" id="PS51318">
    <property type="entry name" value="TAT"/>
    <property type="match status" value="1"/>
</dbReference>
<keyword evidence="3" id="KW-0560">Oxidoreductase</keyword>
<dbReference type="PANTHER" id="PTHR43818:SF5">
    <property type="entry name" value="OXIDOREDUCTASE FAMILY PROTEIN"/>
    <property type="match status" value="1"/>
</dbReference>
<dbReference type="InterPro" id="IPR000683">
    <property type="entry name" value="Gfo/Idh/MocA-like_OxRdtase_N"/>
</dbReference>
<dbReference type="GO" id="GO:0050112">
    <property type="term" value="F:inositol 2-dehydrogenase (NAD+) activity"/>
    <property type="evidence" value="ECO:0007669"/>
    <property type="project" value="UniProtKB-EC"/>
</dbReference>
<keyword evidence="4" id="KW-1185">Reference proteome</keyword>
<evidence type="ECO:0000313" key="3">
    <source>
        <dbReference type="EMBL" id="QDT14797.1"/>
    </source>
</evidence>
<dbReference type="InterPro" id="IPR043906">
    <property type="entry name" value="Gfo/Idh/MocA_OxRdtase_bact_C"/>
</dbReference>
<dbReference type="Proteomes" id="UP000318741">
    <property type="component" value="Chromosome"/>
</dbReference>
<dbReference type="SUPFAM" id="SSF51735">
    <property type="entry name" value="NAD(P)-binding Rossmann-fold domains"/>
    <property type="match status" value="1"/>
</dbReference>
<evidence type="ECO:0000313" key="4">
    <source>
        <dbReference type="Proteomes" id="UP000318741"/>
    </source>
</evidence>
<dbReference type="OrthoDB" id="9788246at2"/>
<reference evidence="3 4" key="1">
    <citation type="submission" date="2019-02" db="EMBL/GenBank/DDBJ databases">
        <title>Deep-cultivation of Planctomycetes and their phenomic and genomic characterization uncovers novel biology.</title>
        <authorList>
            <person name="Wiegand S."/>
            <person name="Jogler M."/>
            <person name="Boedeker C."/>
            <person name="Pinto D."/>
            <person name="Vollmers J."/>
            <person name="Rivas-Marin E."/>
            <person name="Kohn T."/>
            <person name="Peeters S.H."/>
            <person name="Heuer A."/>
            <person name="Rast P."/>
            <person name="Oberbeckmann S."/>
            <person name="Bunk B."/>
            <person name="Jeske O."/>
            <person name="Meyerdierks A."/>
            <person name="Storesund J.E."/>
            <person name="Kallscheuer N."/>
            <person name="Luecker S."/>
            <person name="Lage O.M."/>
            <person name="Pohl T."/>
            <person name="Merkel B.J."/>
            <person name="Hornburger P."/>
            <person name="Mueller R.-W."/>
            <person name="Bruemmer F."/>
            <person name="Labrenz M."/>
            <person name="Spormann A.M."/>
            <person name="Op den Camp H."/>
            <person name="Overmann J."/>
            <person name="Amann R."/>
            <person name="Jetten M.S.M."/>
            <person name="Mascher T."/>
            <person name="Medema M.H."/>
            <person name="Devos D.P."/>
            <person name="Kaster A.-K."/>
            <person name="Ovreas L."/>
            <person name="Rohde M."/>
            <person name="Galperin M.Y."/>
            <person name="Jogler C."/>
        </authorList>
    </citation>
    <scope>NUCLEOTIDE SEQUENCE [LARGE SCALE GENOMIC DNA]</scope>
    <source>
        <strain evidence="3 4">CA12</strain>
    </source>
</reference>
<dbReference type="InterPro" id="IPR050463">
    <property type="entry name" value="Gfo/Idh/MocA_oxidrdct_glycsds"/>
</dbReference>
<proteinExistence type="predicted"/>
<organism evidence="3 4">
    <name type="scientific">Alienimonas californiensis</name>
    <dbReference type="NCBI Taxonomy" id="2527989"/>
    <lineage>
        <taxon>Bacteria</taxon>
        <taxon>Pseudomonadati</taxon>
        <taxon>Planctomycetota</taxon>
        <taxon>Planctomycetia</taxon>
        <taxon>Planctomycetales</taxon>
        <taxon>Planctomycetaceae</taxon>
        <taxon>Alienimonas</taxon>
    </lineage>
</organism>
<dbReference type="KEGG" id="acaf:CA12_08760"/>
<sequence>MPTVPEILHPAGAPVNGVDRRGFLSTAAAGAAVGTLAGLAPRLHAEEVPEFSPRRVGLIGSGWYGKFDVFRMLQVAPVEVVAVCDVDSEMLAEAAKLIAERQDGKSPKTYGDYREMLQAEDLEIVVVATPDHWHALPMIAAVEAGAHVYVEKPTSVDVLESKAMLEAARKHNRVVQVGTQRRSTPHLVEAKQRVIDAGLLGDVGHVEICCYYHMRAKGNPPDTEPPKNLNYDLWTGPAPMRPYNSLTHPRSWRAFMEYGNGIVGDMCVHMLDMVRWMLDLGPVNTVYSEGGILIDPDSKANISDTQTATFTFNNLPVVWTHRSWGNAPDPEYPWAAFVYGKNGTLKASVQKYEFIPTGKKEPSVRGDVVLEPEQYPEEQDEPRIERHVAPASRAHMKNFLKAVEATEAGGGEAQRPVADIEQGVTSSVACILANLSLELGRSLTWDQANWQVPGDAEANARLARPYRAPWTHPAA</sequence>
<evidence type="ECO:0000259" key="2">
    <source>
        <dbReference type="Pfam" id="PF19051"/>
    </source>
</evidence>
<dbReference type="Gene3D" id="3.40.50.720">
    <property type="entry name" value="NAD(P)-binding Rossmann-like Domain"/>
    <property type="match status" value="1"/>
</dbReference>
<gene>
    <name evidence="3" type="primary">iolG_4</name>
    <name evidence="3" type="ORF">CA12_08760</name>
</gene>
<dbReference type="SUPFAM" id="SSF55347">
    <property type="entry name" value="Glyceraldehyde-3-phosphate dehydrogenase-like, C-terminal domain"/>
    <property type="match status" value="1"/>
</dbReference>
<dbReference type="AlphaFoldDB" id="A0A517P5Z7"/>
<dbReference type="RefSeq" id="WP_145357654.1">
    <property type="nucleotide sequence ID" value="NZ_CP036265.1"/>
</dbReference>
<dbReference type="PANTHER" id="PTHR43818">
    <property type="entry name" value="BCDNA.GH03377"/>
    <property type="match status" value="1"/>
</dbReference>
<protein>
    <submittedName>
        <fullName evidence="3">Inositol 2-dehydrogenase</fullName>
        <ecNumber evidence="3">1.1.1.18</ecNumber>
    </submittedName>
</protein>
<dbReference type="Pfam" id="PF01408">
    <property type="entry name" value="GFO_IDH_MocA"/>
    <property type="match status" value="1"/>
</dbReference>
<name>A0A517P5Z7_9PLAN</name>
<dbReference type="GO" id="GO:0000166">
    <property type="term" value="F:nucleotide binding"/>
    <property type="evidence" value="ECO:0007669"/>
    <property type="project" value="InterPro"/>
</dbReference>
<dbReference type="Gene3D" id="3.30.360.10">
    <property type="entry name" value="Dihydrodipicolinate Reductase, domain 2"/>
    <property type="match status" value="1"/>
</dbReference>
<dbReference type="InterPro" id="IPR006311">
    <property type="entry name" value="TAT_signal"/>
</dbReference>
<feature type="domain" description="Gfo/Idh/MocA-like oxidoreductase bacterial type C-terminal" evidence="2">
    <location>
        <begin position="216"/>
        <end position="279"/>
    </location>
</feature>
<accession>A0A517P5Z7</accession>
<dbReference type="EC" id="1.1.1.18" evidence="3"/>
<dbReference type="InterPro" id="IPR036291">
    <property type="entry name" value="NAD(P)-bd_dom_sf"/>
</dbReference>
<evidence type="ECO:0000259" key="1">
    <source>
        <dbReference type="Pfam" id="PF01408"/>
    </source>
</evidence>
<feature type="domain" description="Gfo/Idh/MocA-like oxidoreductase N-terminal" evidence="1">
    <location>
        <begin position="55"/>
        <end position="178"/>
    </location>
</feature>
<dbReference type="Pfam" id="PF19051">
    <property type="entry name" value="GFO_IDH_MocA_C2"/>
    <property type="match status" value="1"/>
</dbReference>
<dbReference type="EMBL" id="CP036265">
    <property type="protein sequence ID" value="QDT14797.1"/>
    <property type="molecule type" value="Genomic_DNA"/>
</dbReference>